<dbReference type="InterPro" id="IPR025255">
    <property type="entry name" value="DUF4202"/>
</dbReference>
<feature type="domain" description="Methyltransferase type 12" evidence="5">
    <location>
        <begin position="527"/>
        <end position="632"/>
    </location>
</feature>
<dbReference type="PANTHER" id="PTHR22809:SF11">
    <property type="entry name" value="TRNA N(3)-METHYLCYTIDINE METHYLTRANSFERASE METTL2"/>
    <property type="match status" value="1"/>
</dbReference>
<feature type="region of interest" description="Disordered" evidence="4">
    <location>
        <begin position="372"/>
        <end position="410"/>
    </location>
</feature>
<evidence type="ECO:0000256" key="3">
    <source>
        <dbReference type="ARBA" id="ARBA00022679"/>
    </source>
</evidence>
<dbReference type="InterPro" id="IPR013865">
    <property type="entry name" value="FAM32A"/>
</dbReference>
<evidence type="ECO:0000313" key="6">
    <source>
        <dbReference type="EMBL" id="EST09026.1"/>
    </source>
</evidence>
<dbReference type="HOGENOM" id="CLU_418039_0_0_1"/>
<dbReference type="InterPro" id="IPR029063">
    <property type="entry name" value="SAM-dependent_MTases_sf"/>
</dbReference>
<dbReference type="GO" id="GO:0032259">
    <property type="term" value="P:methylation"/>
    <property type="evidence" value="ECO:0007669"/>
    <property type="project" value="UniProtKB-KW"/>
</dbReference>
<keyword evidence="7" id="KW-1185">Reference proteome</keyword>
<dbReference type="OMA" id="KWVSKTE"/>
<proteinExistence type="inferred from homology"/>
<evidence type="ECO:0000313" key="7">
    <source>
        <dbReference type="Proteomes" id="UP000019377"/>
    </source>
</evidence>
<comment type="similarity">
    <text evidence="1">Belongs to the methyltransferase superfamily. METL family.</text>
</comment>
<gene>
    <name evidence="6" type="ORF">PSEUBRA_SCAF13g01960</name>
</gene>
<keyword evidence="3" id="KW-0808">Transferase</keyword>
<dbReference type="InterPro" id="IPR013217">
    <property type="entry name" value="Methyltransf_12"/>
</dbReference>
<feature type="region of interest" description="Disordered" evidence="4">
    <location>
        <begin position="1"/>
        <end position="115"/>
    </location>
</feature>
<evidence type="ECO:0000256" key="2">
    <source>
        <dbReference type="ARBA" id="ARBA00022603"/>
    </source>
</evidence>
<name>V5EEY8_KALBG</name>
<dbReference type="GeneID" id="27417223"/>
<keyword evidence="2" id="KW-0489">Methyltransferase</keyword>
<protein>
    <recommendedName>
        <fullName evidence="5">Methyltransferase type 12 domain-containing protein</fullName>
    </recommendedName>
</protein>
<dbReference type="OrthoDB" id="417697at2759"/>
<dbReference type="AlphaFoldDB" id="V5EEY8"/>
<reference evidence="7" key="1">
    <citation type="journal article" date="2013" name="Genome Announc.">
        <title>Draft genome sequence of Pseudozyma brasiliensis sp. nov. strain GHG001, a high producer of endo-1,4-xylanase isolated from an insect pest of sugarcane.</title>
        <authorList>
            <person name="Oliveira J.V.D.C."/>
            <person name="dos Santos R.A.C."/>
            <person name="Borges T.A."/>
            <person name="Riano-Pachon D.M."/>
            <person name="Goldman G.H."/>
        </authorList>
    </citation>
    <scope>NUCLEOTIDE SEQUENCE [LARGE SCALE GENOMIC DNA]</scope>
    <source>
        <strain evidence="7">GHG001</strain>
    </source>
</reference>
<accession>V5EEY8</accession>
<organism evidence="6 7">
    <name type="scientific">Kalmanozyma brasiliensis (strain GHG001)</name>
    <name type="common">Yeast</name>
    <name type="synonym">Pseudozyma brasiliensis</name>
    <dbReference type="NCBI Taxonomy" id="1365824"/>
    <lineage>
        <taxon>Eukaryota</taxon>
        <taxon>Fungi</taxon>
        <taxon>Dikarya</taxon>
        <taxon>Basidiomycota</taxon>
        <taxon>Ustilaginomycotina</taxon>
        <taxon>Ustilaginomycetes</taxon>
        <taxon>Ustilaginales</taxon>
        <taxon>Ustilaginaceae</taxon>
        <taxon>Kalmanozyma</taxon>
    </lineage>
</organism>
<dbReference type="Pfam" id="PF08242">
    <property type="entry name" value="Methyltransf_12"/>
    <property type="match status" value="1"/>
</dbReference>
<feature type="compositionally biased region" description="Basic and acidic residues" evidence="4">
    <location>
        <begin position="89"/>
        <end position="100"/>
    </location>
</feature>
<evidence type="ECO:0000259" key="5">
    <source>
        <dbReference type="Pfam" id="PF08242"/>
    </source>
</evidence>
<dbReference type="Pfam" id="PF13875">
    <property type="entry name" value="DUF4202"/>
    <property type="match status" value="1"/>
</dbReference>
<dbReference type="EMBL" id="KI545855">
    <property type="protein sequence ID" value="EST09026.1"/>
    <property type="molecule type" value="Genomic_DNA"/>
</dbReference>
<dbReference type="CDD" id="cd02440">
    <property type="entry name" value="AdoMet_MTases"/>
    <property type="match status" value="1"/>
</dbReference>
<dbReference type="GO" id="GO:0052735">
    <property type="term" value="F:tRNA (cytidine-3-)-methyltransferase activity"/>
    <property type="evidence" value="ECO:0007669"/>
    <property type="project" value="TreeGrafter"/>
</dbReference>
<evidence type="ECO:0000256" key="4">
    <source>
        <dbReference type="SAM" id="MobiDB-lite"/>
    </source>
</evidence>
<dbReference type="STRING" id="1365824.V5EEY8"/>
<evidence type="ECO:0000256" key="1">
    <source>
        <dbReference type="ARBA" id="ARBA00009725"/>
    </source>
</evidence>
<dbReference type="Pfam" id="PF08555">
    <property type="entry name" value="FAM32A"/>
    <property type="match status" value="1"/>
</dbReference>
<dbReference type="PANTHER" id="PTHR22809">
    <property type="entry name" value="METHYLTRANSFERASE-RELATED"/>
    <property type="match status" value="1"/>
</dbReference>
<feature type="compositionally biased region" description="Low complexity" evidence="4">
    <location>
        <begin position="36"/>
        <end position="53"/>
    </location>
</feature>
<dbReference type="Gene3D" id="3.40.50.150">
    <property type="entry name" value="Vaccinia Virus protein VP39"/>
    <property type="match status" value="1"/>
</dbReference>
<dbReference type="SUPFAM" id="SSF53335">
    <property type="entry name" value="S-adenosyl-L-methionine-dependent methyltransferases"/>
    <property type="match status" value="1"/>
</dbReference>
<dbReference type="eggNOG" id="KOG2361">
    <property type="taxonomic scope" value="Eukaryota"/>
</dbReference>
<dbReference type="InterPro" id="IPR026113">
    <property type="entry name" value="METTL2/6/8-like"/>
</dbReference>
<sequence length="757" mass="85126">MSSSSSSAYAFKPGGSLKLKGDDGKRDKKKKKKVKSSLSSDSKHASASTSRSHSSSKRSAADEAVDDDRLNDEADEGAPFVTASGRQMTEAERKFEETRRERMHQRIAKEARTSHKEKVDAFNKYLGSLSEHHDIPKTARNAIDEAHKKDPAYAASSASPTAERDPATKVDELVYADRVEYWASHLIGLRLETPEYQSFARTVSPSSTSDAEAVTQTGELLRLAARCQHLERFLTPRSSYPDGKAGYLKWRRDLYKIQADRAKELLLQSGVDETSADWVHKWVSKTELNPGKPTGDMGTQLLEDAAVLFFLQDELELFASQHQEYKEEKFVDIIKKTWRKLSEMGKQEALKLSMPNGLEPIVMKGINALEKPEQKEGCSPSQNHLPPPAHDSSRKKQSSSSAPVTRPLRPKTAAEAQALLDTADPSSDIFGARLLTSDSDPWSHNAWDHVTPPPSHYTHVADTLARQAETKLTLEEAEPFHAAPAGYWDTFYSSHENRFFKDRKWLHLEFPELVDATREDAGKKVVLEVGCGAGNTVFPLLERNSNPELTIYACDYSAEAVSVVRANPLSNPPIGHCSACVWDLSSPTALPEGLEEGSVNMIVLIFVFSALHPREWAQAVTNIRRLLKPGGLVLFRDYGRYDLPQLRFRKRRMLQDNFYLRGDGTRVFFFIPEDLVAIFNAQPQSTTTTTVQDGHGEGEEVKEVQEEVEIKEEDGKRFDFATTQMAIDRRMIVNRKERKQMYRVWLQAKFQLLDRAA</sequence>
<dbReference type="Proteomes" id="UP000019377">
    <property type="component" value="Unassembled WGS sequence"/>
</dbReference>